<dbReference type="AlphaFoldDB" id="X1VB81"/>
<gene>
    <name evidence="2" type="ORF">S12H4_49958</name>
</gene>
<evidence type="ECO:0000259" key="1">
    <source>
        <dbReference type="Pfam" id="PF07364"/>
    </source>
</evidence>
<sequence length="78" mass="8771">MVNSKTAIEYLNEGESMKNKKILLAGIYHETHTFLDGLTKLEDCIIQKGDELFKSKGENSPRGGFMEVAEKNKLVLLI</sequence>
<organism evidence="2">
    <name type="scientific">marine sediment metagenome</name>
    <dbReference type="NCBI Taxonomy" id="412755"/>
    <lineage>
        <taxon>unclassified sequences</taxon>
        <taxon>metagenomes</taxon>
        <taxon>ecological metagenomes</taxon>
    </lineage>
</organism>
<feature type="domain" description="Microcystin LR degradation protein MlrC N-terminal" evidence="1">
    <location>
        <begin position="21"/>
        <end position="74"/>
    </location>
</feature>
<proteinExistence type="predicted"/>
<dbReference type="Pfam" id="PF07364">
    <property type="entry name" value="DUF1485"/>
    <property type="match status" value="1"/>
</dbReference>
<accession>X1VB81</accession>
<reference evidence="2" key="1">
    <citation type="journal article" date="2014" name="Front. Microbiol.">
        <title>High frequency of phylogenetically diverse reductive dehalogenase-homologous genes in deep subseafloor sedimentary metagenomes.</title>
        <authorList>
            <person name="Kawai M."/>
            <person name="Futagami T."/>
            <person name="Toyoda A."/>
            <person name="Takaki Y."/>
            <person name="Nishi S."/>
            <person name="Hori S."/>
            <person name="Arai W."/>
            <person name="Tsubouchi T."/>
            <person name="Morono Y."/>
            <person name="Uchiyama I."/>
            <person name="Ito T."/>
            <person name="Fujiyama A."/>
            <person name="Inagaki F."/>
            <person name="Takami H."/>
        </authorList>
    </citation>
    <scope>NUCLEOTIDE SEQUENCE</scope>
    <source>
        <strain evidence="2">Expedition CK06-06</strain>
    </source>
</reference>
<dbReference type="EMBL" id="BARW01031402">
    <property type="protein sequence ID" value="GAJ03145.1"/>
    <property type="molecule type" value="Genomic_DNA"/>
</dbReference>
<evidence type="ECO:0000313" key="2">
    <source>
        <dbReference type="EMBL" id="GAJ03145.1"/>
    </source>
</evidence>
<protein>
    <recommendedName>
        <fullName evidence="1">Microcystin LR degradation protein MlrC N-terminal domain-containing protein</fullName>
    </recommendedName>
</protein>
<comment type="caution">
    <text evidence="2">The sequence shown here is derived from an EMBL/GenBank/DDBJ whole genome shotgun (WGS) entry which is preliminary data.</text>
</comment>
<name>X1VB81_9ZZZZ</name>
<dbReference type="InterPro" id="IPR015995">
    <property type="entry name" value="MlrC_N"/>
</dbReference>